<feature type="region of interest" description="Disordered" evidence="1">
    <location>
        <begin position="1"/>
        <end position="21"/>
    </location>
</feature>
<proteinExistence type="predicted"/>
<feature type="compositionally biased region" description="Acidic residues" evidence="1">
    <location>
        <begin position="69"/>
        <end position="81"/>
    </location>
</feature>
<reference evidence="2 3" key="1">
    <citation type="submission" date="2019-02" db="EMBL/GenBank/DDBJ databases">
        <title>Deep-cultivation of Planctomycetes and their phenomic and genomic characterization uncovers novel biology.</title>
        <authorList>
            <person name="Wiegand S."/>
            <person name="Jogler M."/>
            <person name="Boedeker C."/>
            <person name="Pinto D."/>
            <person name="Vollmers J."/>
            <person name="Rivas-Marin E."/>
            <person name="Kohn T."/>
            <person name="Peeters S.H."/>
            <person name="Heuer A."/>
            <person name="Rast P."/>
            <person name="Oberbeckmann S."/>
            <person name="Bunk B."/>
            <person name="Jeske O."/>
            <person name="Meyerdierks A."/>
            <person name="Storesund J.E."/>
            <person name="Kallscheuer N."/>
            <person name="Luecker S."/>
            <person name="Lage O.M."/>
            <person name="Pohl T."/>
            <person name="Merkel B.J."/>
            <person name="Hornburger P."/>
            <person name="Mueller R.-W."/>
            <person name="Bruemmer F."/>
            <person name="Labrenz M."/>
            <person name="Spormann A.M."/>
            <person name="Op Den Camp H."/>
            <person name="Overmann J."/>
            <person name="Amann R."/>
            <person name="Jetten M.S.M."/>
            <person name="Mascher T."/>
            <person name="Medema M.H."/>
            <person name="Devos D.P."/>
            <person name="Kaster A.-K."/>
            <person name="Ovreas L."/>
            <person name="Rohde M."/>
            <person name="Galperin M.Y."/>
            <person name="Jogler C."/>
        </authorList>
    </citation>
    <scope>NUCLEOTIDE SEQUENCE [LARGE SCALE GENOMIC DNA]</scope>
    <source>
        <strain evidence="2 3">Q31b</strain>
    </source>
</reference>
<sequence length="88" mass="9554">MGQVSLMSNPPLALERSDTRTVAERLPFFVGGQDARHRLSAGCRVRARFEPITHPADHQREEPSPDDLQANEDDNGSEDDPGGSLASA</sequence>
<evidence type="ECO:0000313" key="2">
    <source>
        <dbReference type="EMBL" id="TWU32445.1"/>
    </source>
</evidence>
<evidence type="ECO:0000256" key="1">
    <source>
        <dbReference type="SAM" id="MobiDB-lite"/>
    </source>
</evidence>
<comment type="caution">
    <text evidence="2">The sequence shown here is derived from an EMBL/GenBank/DDBJ whole genome shotgun (WGS) entry which is preliminary data.</text>
</comment>
<accession>A0A5C6D8J5</accession>
<name>A0A5C6D8J5_9BACT</name>
<evidence type="ECO:0000313" key="3">
    <source>
        <dbReference type="Proteomes" id="UP000315471"/>
    </source>
</evidence>
<dbReference type="AlphaFoldDB" id="A0A5C6D8J5"/>
<dbReference type="RefSeq" id="WP_146602871.1">
    <property type="nucleotide sequence ID" value="NZ_SJPY01000020.1"/>
</dbReference>
<gene>
    <name evidence="2" type="ORF">Q31b_58330</name>
</gene>
<feature type="compositionally biased region" description="Basic and acidic residues" evidence="1">
    <location>
        <begin position="50"/>
        <end position="63"/>
    </location>
</feature>
<protein>
    <submittedName>
        <fullName evidence="2">Uncharacterized protein</fullName>
    </submittedName>
</protein>
<feature type="region of interest" description="Disordered" evidence="1">
    <location>
        <begin position="50"/>
        <end position="88"/>
    </location>
</feature>
<keyword evidence="3" id="KW-1185">Reference proteome</keyword>
<dbReference type="EMBL" id="SJPY01000020">
    <property type="protein sequence ID" value="TWU32445.1"/>
    <property type="molecule type" value="Genomic_DNA"/>
</dbReference>
<dbReference type="Proteomes" id="UP000315471">
    <property type="component" value="Unassembled WGS sequence"/>
</dbReference>
<organism evidence="2 3">
    <name type="scientific">Novipirellula aureliae</name>
    <dbReference type="NCBI Taxonomy" id="2527966"/>
    <lineage>
        <taxon>Bacteria</taxon>
        <taxon>Pseudomonadati</taxon>
        <taxon>Planctomycetota</taxon>
        <taxon>Planctomycetia</taxon>
        <taxon>Pirellulales</taxon>
        <taxon>Pirellulaceae</taxon>
        <taxon>Novipirellula</taxon>
    </lineage>
</organism>